<dbReference type="HOGENOM" id="CLU_1572095_0_0_1"/>
<organism evidence="1">
    <name type="scientific">Capitella teleta</name>
    <name type="common">Polychaete worm</name>
    <dbReference type="NCBI Taxonomy" id="283909"/>
    <lineage>
        <taxon>Eukaryota</taxon>
        <taxon>Metazoa</taxon>
        <taxon>Spiralia</taxon>
        <taxon>Lophotrochozoa</taxon>
        <taxon>Annelida</taxon>
        <taxon>Polychaeta</taxon>
        <taxon>Sedentaria</taxon>
        <taxon>Scolecida</taxon>
        <taxon>Capitellidae</taxon>
        <taxon>Capitella</taxon>
    </lineage>
</organism>
<dbReference type="EMBL" id="AMQN01010462">
    <property type="status" value="NOT_ANNOTATED_CDS"/>
    <property type="molecule type" value="Genomic_DNA"/>
</dbReference>
<dbReference type="EnsemblMetazoa" id="CapteT203670">
    <property type="protein sequence ID" value="CapteP203670"/>
    <property type="gene ID" value="CapteG203670"/>
</dbReference>
<name>R7U5K0_CAPTE</name>
<dbReference type="AlphaFoldDB" id="R7U5K0"/>
<protein>
    <submittedName>
        <fullName evidence="1 2">Uncharacterized protein</fullName>
    </submittedName>
</protein>
<reference evidence="3" key="1">
    <citation type="submission" date="2012-12" db="EMBL/GenBank/DDBJ databases">
        <authorList>
            <person name="Hellsten U."/>
            <person name="Grimwood J."/>
            <person name="Chapman J.A."/>
            <person name="Shapiro H."/>
            <person name="Aerts A."/>
            <person name="Otillar R.P."/>
            <person name="Terry A.Y."/>
            <person name="Boore J.L."/>
            <person name="Simakov O."/>
            <person name="Marletaz F."/>
            <person name="Cho S.-J."/>
            <person name="Edsinger-Gonzales E."/>
            <person name="Havlak P."/>
            <person name="Kuo D.-H."/>
            <person name="Larsson T."/>
            <person name="Lv J."/>
            <person name="Arendt D."/>
            <person name="Savage R."/>
            <person name="Osoegawa K."/>
            <person name="de Jong P."/>
            <person name="Lindberg D.R."/>
            <person name="Seaver E.C."/>
            <person name="Weisblat D.A."/>
            <person name="Putnam N.H."/>
            <person name="Grigoriev I.V."/>
            <person name="Rokhsar D.S."/>
        </authorList>
    </citation>
    <scope>NUCLEOTIDE SEQUENCE</scope>
    <source>
        <strain evidence="3">I ESC-2004</strain>
    </source>
</reference>
<reference evidence="1 3" key="2">
    <citation type="journal article" date="2013" name="Nature">
        <title>Insights into bilaterian evolution from three spiralian genomes.</title>
        <authorList>
            <person name="Simakov O."/>
            <person name="Marletaz F."/>
            <person name="Cho S.J."/>
            <person name="Edsinger-Gonzales E."/>
            <person name="Havlak P."/>
            <person name="Hellsten U."/>
            <person name="Kuo D.H."/>
            <person name="Larsson T."/>
            <person name="Lv J."/>
            <person name="Arendt D."/>
            <person name="Savage R."/>
            <person name="Osoegawa K."/>
            <person name="de Jong P."/>
            <person name="Grimwood J."/>
            <person name="Chapman J.A."/>
            <person name="Shapiro H."/>
            <person name="Aerts A."/>
            <person name="Otillar R.P."/>
            <person name="Terry A.Y."/>
            <person name="Boore J.L."/>
            <person name="Grigoriev I.V."/>
            <person name="Lindberg D.R."/>
            <person name="Seaver E.C."/>
            <person name="Weisblat D.A."/>
            <person name="Putnam N.H."/>
            <person name="Rokhsar D.S."/>
        </authorList>
    </citation>
    <scope>NUCLEOTIDE SEQUENCE</scope>
    <source>
        <strain evidence="1 3">I ESC-2004</strain>
    </source>
</reference>
<reference evidence="2" key="3">
    <citation type="submission" date="2015-06" db="UniProtKB">
        <authorList>
            <consortium name="EnsemblMetazoa"/>
        </authorList>
    </citation>
    <scope>IDENTIFICATION</scope>
</reference>
<dbReference type="EMBL" id="KB307921">
    <property type="protein sequence ID" value="ELT98410.1"/>
    <property type="molecule type" value="Genomic_DNA"/>
</dbReference>
<evidence type="ECO:0000313" key="3">
    <source>
        <dbReference type="Proteomes" id="UP000014760"/>
    </source>
</evidence>
<sequence length="170" mass="18839">MAAFARPAVKFSQSQLNQKFKSKSLKIWGLEACQGLYLQQDQATISKDLSQSTPNLAQKGDQRKGTSRLGYNQKALREIREGLRGLEISEGPATESAHNNHGFNGTDSRVDEDLVQKLMVMGYDQGCNLRVSATFGANSVMSIAIQRHLQTCCYLAYPQRSCKNLAGNYM</sequence>
<proteinExistence type="predicted"/>
<evidence type="ECO:0000313" key="2">
    <source>
        <dbReference type="EnsemblMetazoa" id="CapteP203670"/>
    </source>
</evidence>
<gene>
    <name evidence="1" type="ORF">CAPTEDRAFT_203670</name>
</gene>
<dbReference type="Proteomes" id="UP000014760">
    <property type="component" value="Unassembled WGS sequence"/>
</dbReference>
<accession>R7U5K0</accession>
<evidence type="ECO:0000313" key="1">
    <source>
        <dbReference type="EMBL" id="ELT98410.1"/>
    </source>
</evidence>
<keyword evidence="3" id="KW-1185">Reference proteome</keyword>